<comment type="caution">
    <text evidence="1">The sequence shown here is derived from an EMBL/GenBank/DDBJ whole genome shotgun (WGS) entry which is preliminary data.</text>
</comment>
<keyword evidence="2" id="KW-1185">Reference proteome</keyword>
<dbReference type="AlphaFoldDB" id="A0A543NLK7"/>
<evidence type="ECO:0000313" key="1">
    <source>
        <dbReference type="EMBL" id="TQN32702.1"/>
    </source>
</evidence>
<dbReference type="RefSeq" id="WP_141924164.1">
    <property type="nucleotide sequence ID" value="NZ_VFQC01000001.1"/>
</dbReference>
<evidence type="ECO:0000313" key="2">
    <source>
        <dbReference type="Proteomes" id="UP000317422"/>
    </source>
</evidence>
<evidence type="ECO:0008006" key="3">
    <source>
        <dbReference type="Google" id="ProtNLM"/>
    </source>
</evidence>
<accession>A0A543NLK7</accession>
<name>A0A543NLK7_9ACTN</name>
<gene>
    <name evidence="1" type="ORF">FHX37_2680</name>
</gene>
<dbReference type="Proteomes" id="UP000317422">
    <property type="component" value="Unassembled WGS sequence"/>
</dbReference>
<reference evidence="1 2" key="1">
    <citation type="submission" date="2019-06" db="EMBL/GenBank/DDBJ databases">
        <title>Sequencing the genomes of 1000 actinobacteria strains.</title>
        <authorList>
            <person name="Klenk H.-P."/>
        </authorList>
    </citation>
    <scope>NUCLEOTIDE SEQUENCE [LARGE SCALE GENOMIC DNA]</scope>
    <source>
        <strain evidence="1 2">DSM 45015</strain>
    </source>
</reference>
<dbReference type="InterPro" id="IPR036388">
    <property type="entry name" value="WH-like_DNA-bd_sf"/>
</dbReference>
<sequence length="292" mass="31329">MTPQSVTPDLARTTWAELEPVHTLVYFAPEAASSYAQLGLESQAMGYFAPRCAALGPVGAETVGAVFFVFNPELIRSAVPRVWSLVSPQAVLRARQEVADQALRRALGEETVRSTAVAEAAELARDAALEAGRHVHGRPLFAGHAGLEWPEEPHLVLWHAATLLREFRGDGHVSALLQAGLSPVEALVSHAAGAPGYSTSWLRKSRGWSLEEWDAAVGRLRRRGLVDTDADGAPVLTEEGHALRRDLESRTDALALPAFERLGPEGNARLAELTAPLAETLGAEARPPAAER</sequence>
<dbReference type="InterPro" id="IPR054058">
    <property type="entry name" value="HTH_67"/>
</dbReference>
<dbReference type="EMBL" id="VFQC01000001">
    <property type="protein sequence ID" value="TQN32702.1"/>
    <property type="molecule type" value="Genomic_DNA"/>
</dbReference>
<dbReference type="OrthoDB" id="157052at2"/>
<dbReference type="Pfam" id="PF21863">
    <property type="entry name" value="HTH_67"/>
    <property type="match status" value="1"/>
</dbReference>
<dbReference type="NCBIfam" id="NF047719">
    <property type="entry name" value="SCO6745_fam_HTH"/>
    <property type="match status" value="1"/>
</dbReference>
<dbReference type="Gene3D" id="1.10.10.10">
    <property type="entry name" value="Winged helix-like DNA-binding domain superfamily/Winged helix DNA-binding domain"/>
    <property type="match status" value="1"/>
</dbReference>
<proteinExistence type="predicted"/>
<protein>
    <recommendedName>
        <fullName evidence="3">SalK</fullName>
    </recommendedName>
</protein>
<organism evidence="1 2">
    <name type="scientific">Haloactinospora alba</name>
    <dbReference type="NCBI Taxonomy" id="405555"/>
    <lineage>
        <taxon>Bacteria</taxon>
        <taxon>Bacillati</taxon>
        <taxon>Actinomycetota</taxon>
        <taxon>Actinomycetes</taxon>
        <taxon>Streptosporangiales</taxon>
        <taxon>Nocardiopsidaceae</taxon>
        <taxon>Haloactinospora</taxon>
    </lineage>
</organism>